<evidence type="ECO:0000313" key="3">
    <source>
        <dbReference type="Proteomes" id="UP000230463"/>
    </source>
</evidence>
<dbReference type="EMBL" id="MEIU01000060">
    <property type="protein sequence ID" value="PIT59312.1"/>
    <property type="molecule type" value="Genomic_DNA"/>
</dbReference>
<evidence type="ECO:0000256" key="1">
    <source>
        <dbReference type="SAM" id="Phobius"/>
    </source>
</evidence>
<keyword evidence="1" id="KW-0472">Membrane</keyword>
<reference evidence="2 3" key="1">
    <citation type="journal article" date="2017" name="MBio">
        <title>Type VI secretion-mediated competition in the bee gut microbiome.</title>
        <authorList>
            <person name="Steele M.I."/>
            <person name="Kwong W.K."/>
            <person name="Powell J.E."/>
            <person name="Whiteley M."/>
            <person name="Moran N.A."/>
        </authorList>
    </citation>
    <scope>NUCLEOTIDE SEQUENCE [LARGE SCALE GENOMIC DNA]</scope>
    <source>
        <strain evidence="2 3">HK3</strain>
    </source>
</reference>
<keyword evidence="1" id="KW-0812">Transmembrane</keyword>
<feature type="transmembrane region" description="Helical" evidence="1">
    <location>
        <begin position="123"/>
        <end position="141"/>
    </location>
</feature>
<accession>A0A855FNM5</accession>
<feature type="transmembrane region" description="Helical" evidence="1">
    <location>
        <begin position="12"/>
        <end position="38"/>
    </location>
</feature>
<feature type="transmembrane region" description="Helical" evidence="1">
    <location>
        <begin position="58"/>
        <end position="85"/>
    </location>
</feature>
<comment type="caution">
    <text evidence="2">The sequence shown here is derived from an EMBL/GenBank/DDBJ whole genome shotgun (WGS) entry which is preliminary data.</text>
</comment>
<dbReference type="Proteomes" id="UP000230463">
    <property type="component" value="Unassembled WGS sequence"/>
</dbReference>
<dbReference type="RefSeq" id="WP_100098968.1">
    <property type="nucleotide sequence ID" value="NZ_MDUZ01000002.1"/>
</dbReference>
<feature type="transmembrane region" description="Helical" evidence="1">
    <location>
        <begin position="97"/>
        <end position="117"/>
    </location>
</feature>
<keyword evidence="1" id="KW-1133">Transmembrane helix</keyword>
<proteinExistence type="predicted"/>
<sequence>MQHQPAHQPSALARVLTVILQTITSIIIASAFYSILFYCNDSSSLHFIHTSIHSSADIKYTLLIEMLILVYTSYAAFIPSLLAAICASCIINNHPRYRITIGAAIVALLCTLLQHFLCRWPLDWIPLLLITLAAALSALYFSRPKPPAQKH</sequence>
<name>A0A855FNM5_9NEIS</name>
<dbReference type="AlphaFoldDB" id="A0A855FNM5"/>
<dbReference type="OrthoDB" id="8614005at2"/>
<protein>
    <submittedName>
        <fullName evidence="2">Uncharacterized protein</fullName>
    </submittedName>
</protein>
<evidence type="ECO:0000313" key="2">
    <source>
        <dbReference type="EMBL" id="PIT59312.1"/>
    </source>
</evidence>
<gene>
    <name evidence="2" type="ORF">BHC57_08895</name>
</gene>
<organism evidence="2 3">
    <name type="scientific">Snodgrassella alvi</name>
    <dbReference type="NCBI Taxonomy" id="1196083"/>
    <lineage>
        <taxon>Bacteria</taxon>
        <taxon>Pseudomonadati</taxon>
        <taxon>Pseudomonadota</taxon>
        <taxon>Betaproteobacteria</taxon>
        <taxon>Neisseriales</taxon>
        <taxon>Neisseriaceae</taxon>
        <taxon>Snodgrassella</taxon>
    </lineage>
</organism>